<dbReference type="Pfam" id="PF12973">
    <property type="entry name" value="Cupin_7"/>
    <property type="match status" value="1"/>
</dbReference>
<dbReference type="RefSeq" id="XP_020066015.1">
    <property type="nucleotide sequence ID" value="XM_020209638.1"/>
</dbReference>
<dbReference type="InterPro" id="IPR025979">
    <property type="entry name" value="ChrR-like_cupin_dom"/>
</dbReference>
<dbReference type="InterPro" id="IPR011051">
    <property type="entry name" value="RmlC_Cupin_sf"/>
</dbReference>
<organism evidence="2 3">
    <name type="scientific">Suhomyces tanzawaensis NRRL Y-17324</name>
    <dbReference type="NCBI Taxonomy" id="984487"/>
    <lineage>
        <taxon>Eukaryota</taxon>
        <taxon>Fungi</taxon>
        <taxon>Dikarya</taxon>
        <taxon>Ascomycota</taxon>
        <taxon>Saccharomycotina</taxon>
        <taxon>Pichiomycetes</taxon>
        <taxon>Debaryomycetaceae</taxon>
        <taxon>Suhomyces</taxon>
    </lineage>
</organism>
<keyword evidence="3" id="KW-1185">Reference proteome</keyword>
<dbReference type="GeneID" id="30983774"/>
<accession>A0A1E4SN01</accession>
<gene>
    <name evidence="2" type="ORF">CANTADRAFT_4887</name>
</gene>
<dbReference type="Gene3D" id="2.60.120.10">
    <property type="entry name" value="Jelly Rolls"/>
    <property type="match status" value="1"/>
</dbReference>
<evidence type="ECO:0000313" key="3">
    <source>
        <dbReference type="Proteomes" id="UP000094285"/>
    </source>
</evidence>
<dbReference type="InterPro" id="IPR014710">
    <property type="entry name" value="RmlC-like_jellyroll"/>
</dbReference>
<proteinExistence type="predicted"/>
<evidence type="ECO:0000313" key="2">
    <source>
        <dbReference type="EMBL" id="ODV80893.1"/>
    </source>
</evidence>
<dbReference type="EMBL" id="KV453910">
    <property type="protein sequence ID" value="ODV80893.1"/>
    <property type="molecule type" value="Genomic_DNA"/>
</dbReference>
<dbReference type="AlphaFoldDB" id="A0A1E4SN01"/>
<dbReference type="SUPFAM" id="SSF51182">
    <property type="entry name" value="RmlC-like cupins"/>
    <property type="match status" value="1"/>
</dbReference>
<dbReference type="Proteomes" id="UP000094285">
    <property type="component" value="Unassembled WGS sequence"/>
</dbReference>
<dbReference type="OrthoDB" id="4004290at2759"/>
<evidence type="ECO:0000259" key="1">
    <source>
        <dbReference type="Pfam" id="PF12973"/>
    </source>
</evidence>
<protein>
    <recommendedName>
        <fullName evidence="1">ChrR-like cupin domain-containing protein</fullName>
    </recommendedName>
</protein>
<reference evidence="3" key="1">
    <citation type="submission" date="2016-05" db="EMBL/GenBank/DDBJ databases">
        <title>Comparative genomics of biotechnologically important yeasts.</title>
        <authorList>
            <consortium name="DOE Joint Genome Institute"/>
            <person name="Riley R."/>
            <person name="Haridas S."/>
            <person name="Wolfe K.H."/>
            <person name="Lopes M.R."/>
            <person name="Hittinger C.T."/>
            <person name="Goker M."/>
            <person name="Salamov A."/>
            <person name="Wisecaver J."/>
            <person name="Long T.M."/>
            <person name="Aerts A.L."/>
            <person name="Barry K."/>
            <person name="Choi C."/>
            <person name="Clum A."/>
            <person name="Coughlan A.Y."/>
            <person name="Deshpande S."/>
            <person name="Douglass A.P."/>
            <person name="Hanson S.J."/>
            <person name="Klenk H.-P."/>
            <person name="Labutti K."/>
            <person name="Lapidus A."/>
            <person name="Lindquist E."/>
            <person name="Lipzen A."/>
            <person name="Meier-Kolthoff J.P."/>
            <person name="Ohm R.A."/>
            <person name="Otillar R.P."/>
            <person name="Pangilinan J."/>
            <person name="Peng Y."/>
            <person name="Rokas A."/>
            <person name="Rosa C.A."/>
            <person name="Scheuner C."/>
            <person name="Sibirny A.A."/>
            <person name="Slot J.C."/>
            <person name="Stielow J.B."/>
            <person name="Sun H."/>
            <person name="Kurtzman C.P."/>
            <person name="Blackwell M."/>
            <person name="Grigoriev I.V."/>
            <person name="Jeffries T.W."/>
        </authorList>
    </citation>
    <scope>NUCLEOTIDE SEQUENCE [LARGE SCALE GENOMIC DNA]</scope>
    <source>
        <strain evidence="3">NRRL Y-17324</strain>
    </source>
</reference>
<name>A0A1E4SN01_9ASCO</name>
<sequence length="166" mass="18572">MHTFMKPATSSSTVLLLGYLVISTTLPFALSYKESHNFAQSATKGTISARALFNKSELHVAPQNWQPTAHPSIFNKYLNRDDQGTATLIQKYAPGTVTTETTCHQYYEEVYILEGALYDTSLAQWFGKDSYCYRHPGMLHGPYESPQGCTMFVRTEMCPGLADVNL</sequence>
<feature type="domain" description="ChrR-like cupin" evidence="1">
    <location>
        <begin position="60"/>
        <end position="155"/>
    </location>
</feature>